<dbReference type="EMBL" id="CP036273">
    <property type="protein sequence ID" value="QDU22871.1"/>
    <property type="molecule type" value="Genomic_DNA"/>
</dbReference>
<keyword evidence="1" id="KW-1133">Transmembrane helix</keyword>
<name>A0A517XZD8_9BACT</name>
<dbReference type="InterPro" id="IPR002798">
    <property type="entry name" value="SpoIIM-like"/>
</dbReference>
<dbReference type="Pfam" id="PF01944">
    <property type="entry name" value="SpoIIM"/>
    <property type="match status" value="1"/>
</dbReference>
<keyword evidence="3" id="KW-1185">Reference proteome</keyword>
<reference evidence="2 3" key="1">
    <citation type="submission" date="2019-02" db="EMBL/GenBank/DDBJ databases">
        <title>Deep-cultivation of Planctomycetes and their phenomic and genomic characterization uncovers novel biology.</title>
        <authorList>
            <person name="Wiegand S."/>
            <person name="Jogler M."/>
            <person name="Boedeker C."/>
            <person name="Pinto D."/>
            <person name="Vollmers J."/>
            <person name="Rivas-Marin E."/>
            <person name="Kohn T."/>
            <person name="Peeters S.H."/>
            <person name="Heuer A."/>
            <person name="Rast P."/>
            <person name="Oberbeckmann S."/>
            <person name="Bunk B."/>
            <person name="Jeske O."/>
            <person name="Meyerdierks A."/>
            <person name="Storesund J.E."/>
            <person name="Kallscheuer N."/>
            <person name="Luecker S."/>
            <person name="Lage O.M."/>
            <person name="Pohl T."/>
            <person name="Merkel B.J."/>
            <person name="Hornburger P."/>
            <person name="Mueller R.-W."/>
            <person name="Bruemmer F."/>
            <person name="Labrenz M."/>
            <person name="Spormann A.M."/>
            <person name="Op den Camp H."/>
            <person name="Overmann J."/>
            <person name="Amann R."/>
            <person name="Jetten M.S.M."/>
            <person name="Mascher T."/>
            <person name="Medema M.H."/>
            <person name="Devos D.P."/>
            <person name="Kaster A.-K."/>
            <person name="Ovreas L."/>
            <person name="Rohde M."/>
            <person name="Galperin M.Y."/>
            <person name="Jogler C."/>
        </authorList>
    </citation>
    <scope>NUCLEOTIDE SEQUENCE [LARGE SCALE GENOMIC DNA]</scope>
    <source>
        <strain evidence="2 3">ETA_A1</strain>
    </source>
</reference>
<dbReference type="OrthoDB" id="9800053at2"/>
<keyword evidence="1" id="KW-0472">Membrane</keyword>
<feature type="transmembrane region" description="Helical" evidence="1">
    <location>
        <begin position="200"/>
        <end position="218"/>
    </location>
</feature>
<dbReference type="PANTHER" id="PTHR35337:SF1">
    <property type="entry name" value="SLR1478 PROTEIN"/>
    <property type="match status" value="1"/>
</dbReference>
<dbReference type="RefSeq" id="WP_145242968.1">
    <property type="nucleotide sequence ID" value="NZ_CP036273.1"/>
</dbReference>
<feature type="transmembrane region" description="Helical" evidence="1">
    <location>
        <begin position="172"/>
        <end position="193"/>
    </location>
</feature>
<gene>
    <name evidence="2" type="ORF">ETAA1_48600</name>
</gene>
<protein>
    <recommendedName>
        <fullName evidence="4">Stage II sporulation protein M</fullName>
    </recommendedName>
</protein>
<dbReference type="Proteomes" id="UP000319576">
    <property type="component" value="Chromosome"/>
</dbReference>
<organism evidence="2 3">
    <name type="scientific">Urbifossiella limnaea</name>
    <dbReference type="NCBI Taxonomy" id="2528023"/>
    <lineage>
        <taxon>Bacteria</taxon>
        <taxon>Pseudomonadati</taxon>
        <taxon>Planctomycetota</taxon>
        <taxon>Planctomycetia</taxon>
        <taxon>Gemmatales</taxon>
        <taxon>Gemmataceae</taxon>
        <taxon>Urbifossiella</taxon>
    </lineage>
</organism>
<feature type="transmembrane region" description="Helical" evidence="1">
    <location>
        <begin position="224"/>
        <end position="244"/>
    </location>
</feature>
<evidence type="ECO:0000256" key="1">
    <source>
        <dbReference type="SAM" id="Phobius"/>
    </source>
</evidence>
<dbReference type="AlphaFoldDB" id="A0A517XZD8"/>
<feature type="transmembrane region" description="Helical" evidence="1">
    <location>
        <begin position="290"/>
        <end position="309"/>
    </location>
</feature>
<evidence type="ECO:0008006" key="4">
    <source>
        <dbReference type="Google" id="ProtNLM"/>
    </source>
</evidence>
<keyword evidence="1" id="KW-0812">Transmembrane</keyword>
<proteinExistence type="predicted"/>
<accession>A0A517XZD8</accession>
<dbReference type="PANTHER" id="PTHR35337">
    <property type="entry name" value="SLR1478 PROTEIN"/>
    <property type="match status" value="1"/>
</dbReference>
<evidence type="ECO:0000313" key="3">
    <source>
        <dbReference type="Proteomes" id="UP000319576"/>
    </source>
</evidence>
<dbReference type="KEGG" id="uli:ETAA1_48600"/>
<feature type="transmembrane region" description="Helical" evidence="1">
    <location>
        <begin position="99"/>
        <end position="118"/>
    </location>
</feature>
<feature type="transmembrane region" description="Helical" evidence="1">
    <location>
        <begin position="265"/>
        <end position="284"/>
    </location>
</feature>
<sequence>MRPAPRQRWDELRRLLDRGAAKLAPADVRQLCRLYRQVTIDLSHARAAGDDPARIQYLNMLAARAHGQVYATERVRFRPVVEFVTGGFARALRRNWRPVAAATLVFVLSTLASGLAVVRDPEVAYSLFDERVVEYENLRLEKQEGEYRGNFTFSTAESPLVAVTIIGNNVKVAILAFGLGAAGCFLGVLLLVYNGRMLGTLTGLVYNGGYLVGFYSLIMTHGVLELSAICVSAGGGFRLGWAVLAPGRLPRADALRAASGDAFRLLAGAVLMLLVAGVIEAFVTPHFGAAVRWATAAATGGLFAGYVAFAGRGQSFPPSITSR</sequence>
<evidence type="ECO:0000313" key="2">
    <source>
        <dbReference type="EMBL" id="QDU22871.1"/>
    </source>
</evidence>